<sequence>MKLLLDTHALLWWWTDDAALPSSARDRIADSANEIVVSVASAWEVATKARLGKLPGLEMAAARFTELLAADGFIALPITMVHAIRAETYDSAHRDPFDRMLAAQAEIEGMPIVSRDPALSAFPCEIVW</sequence>
<dbReference type="CDD" id="cd09872">
    <property type="entry name" value="PIN_Sll0205-like"/>
    <property type="match status" value="1"/>
</dbReference>
<dbReference type="InterPro" id="IPR041705">
    <property type="entry name" value="PIN_Sll0205"/>
</dbReference>
<proteinExistence type="predicted"/>
<feature type="domain" description="PIN" evidence="1">
    <location>
        <begin position="4"/>
        <end position="120"/>
    </location>
</feature>
<reference evidence="2 3" key="1">
    <citation type="submission" date="2020-08" db="EMBL/GenBank/DDBJ databases">
        <title>Genomic Encyclopedia of Type Strains, Phase IV (KMG-IV): sequencing the most valuable type-strain genomes for metagenomic binning, comparative biology and taxonomic classification.</title>
        <authorList>
            <person name="Goeker M."/>
        </authorList>
    </citation>
    <scope>NUCLEOTIDE SEQUENCE [LARGE SCALE GENOMIC DNA]</scope>
    <source>
        <strain evidence="2 3">DSM 17328</strain>
    </source>
</reference>
<dbReference type="Pfam" id="PF01850">
    <property type="entry name" value="PIN"/>
    <property type="match status" value="1"/>
</dbReference>
<dbReference type="RefSeq" id="WP_184067452.1">
    <property type="nucleotide sequence ID" value="NZ_JACHNZ010000014.1"/>
</dbReference>
<evidence type="ECO:0000313" key="3">
    <source>
        <dbReference type="Proteomes" id="UP000566324"/>
    </source>
</evidence>
<dbReference type="InterPro" id="IPR052919">
    <property type="entry name" value="TA_system_RNase"/>
</dbReference>
<comment type="caution">
    <text evidence="2">The sequence shown here is derived from an EMBL/GenBank/DDBJ whole genome shotgun (WGS) entry which is preliminary data.</text>
</comment>
<dbReference type="InterPro" id="IPR029060">
    <property type="entry name" value="PIN-like_dom_sf"/>
</dbReference>
<dbReference type="PANTHER" id="PTHR36173:SF2">
    <property type="entry name" value="RIBONUCLEASE VAPC16"/>
    <property type="match status" value="1"/>
</dbReference>
<keyword evidence="3" id="KW-1185">Reference proteome</keyword>
<evidence type="ECO:0000313" key="2">
    <source>
        <dbReference type="EMBL" id="MBB4631912.1"/>
    </source>
</evidence>
<dbReference type="SUPFAM" id="SSF88723">
    <property type="entry name" value="PIN domain-like"/>
    <property type="match status" value="1"/>
</dbReference>
<accession>A0A7W7F6T6</accession>
<gene>
    <name evidence="2" type="ORF">GGQ98_001528</name>
</gene>
<evidence type="ECO:0000259" key="1">
    <source>
        <dbReference type="Pfam" id="PF01850"/>
    </source>
</evidence>
<dbReference type="Gene3D" id="3.40.50.1010">
    <property type="entry name" value="5'-nuclease"/>
    <property type="match status" value="1"/>
</dbReference>
<dbReference type="InterPro" id="IPR002716">
    <property type="entry name" value="PIN_dom"/>
</dbReference>
<dbReference type="PANTHER" id="PTHR36173">
    <property type="entry name" value="RIBONUCLEASE VAPC16-RELATED"/>
    <property type="match status" value="1"/>
</dbReference>
<dbReference type="Proteomes" id="UP000566324">
    <property type="component" value="Unassembled WGS sequence"/>
</dbReference>
<organism evidence="2 3">
    <name type="scientific">Sphingosinicella soli</name>
    <dbReference type="NCBI Taxonomy" id="333708"/>
    <lineage>
        <taxon>Bacteria</taxon>
        <taxon>Pseudomonadati</taxon>
        <taxon>Pseudomonadota</taxon>
        <taxon>Alphaproteobacteria</taxon>
        <taxon>Sphingomonadales</taxon>
        <taxon>Sphingosinicellaceae</taxon>
        <taxon>Sphingosinicella</taxon>
    </lineage>
</organism>
<dbReference type="EMBL" id="JACHNZ010000014">
    <property type="protein sequence ID" value="MBB4631912.1"/>
    <property type="molecule type" value="Genomic_DNA"/>
</dbReference>
<name>A0A7W7F6T6_9SPHN</name>
<dbReference type="AlphaFoldDB" id="A0A7W7F6T6"/>
<protein>
    <submittedName>
        <fullName evidence="2">PIN domain nuclease of toxin-antitoxin system</fullName>
    </submittedName>
</protein>